<proteinExistence type="predicted"/>
<reference evidence="3" key="1">
    <citation type="submission" date="2019-11" db="EMBL/GenBank/DDBJ databases">
        <title>Genome sequence of Heliorestis convoluta strain HH, an alkaliphilic and minimalistic phototrophic bacterium from a soda lake in Egypt.</title>
        <authorList>
            <person name="Dewey E.D."/>
            <person name="Stokes L.M."/>
            <person name="Burchell B.M."/>
            <person name="Shaffer K.N."/>
            <person name="Huntington A.M."/>
            <person name="Baker J.M."/>
            <person name="Nadendla S."/>
            <person name="Giglio M.G."/>
            <person name="Touchman J.W."/>
            <person name="Blankenship R.E."/>
            <person name="Madigan M.T."/>
            <person name="Sattley W.M."/>
        </authorList>
    </citation>
    <scope>NUCLEOTIDE SEQUENCE [LARGE SCALE GENOMIC DNA]</scope>
    <source>
        <strain evidence="3">HH</strain>
    </source>
</reference>
<gene>
    <name evidence="2" type="ORF">FTV88_0225</name>
</gene>
<name>A0A5Q2MVU8_9FIRM</name>
<feature type="region of interest" description="Disordered" evidence="1">
    <location>
        <begin position="1"/>
        <end position="43"/>
    </location>
</feature>
<keyword evidence="3" id="KW-1185">Reference proteome</keyword>
<sequence>MDKAQKKALKNQYKAKMSGDVEAGKELTPVPGDLQCADMPKDK</sequence>
<dbReference type="AlphaFoldDB" id="A0A5Q2MVU8"/>
<dbReference type="EMBL" id="CP045875">
    <property type="protein sequence ID" value="QGG46404.1"/>
    <property type="molecule type" value="Genomic_DNA"/>
</dbReference>
<evidence type="ECO:0000313" key="3">
    <source>
        <dbReference type="Proteomes" id="UP000366051"/>
    </source>
</evidence>
<accession>A0A5Q2MVU8</accession>
<protein>
    <submittedName>
        <fullName evidence="2">Uncharacterized protein</fullName>
    </submittedName>
</protein>
<dbReference type="RefSeq" id="WP_279236918.1">
    <property type="nucleotide sequence ID" value="NZ_CP045875.1"/>
</dbReference>
<dbReference type="Proteomes" id="UP000366051">
    <property type="component" value="Chromosome"/>
</dbReference>
<organism evidence="2 3">
    <name type="scientific">Heliorestis convoluta</name>
    <dbReference type="NCBI Taxonomy" id="356322"/>
    <lineage>
        <taxon>Bacteria</taxon>
        <taxon>Bacillati</taxon>
        <taxon>Bacillota</taxon>
        <taxon>Clostridia</taxon>
        <taxon>Eubacteriales</taxon>
        <taxon>Heliobacteriaceae</taxon>
        <taxon>Heliorestis</taxon>
    </lineage>
</organism>
<dbReference type="KEGG" id="hcv:FTV88_0225"/>
<evidence type="ECO:0000256" key="1">
    <source>
        <dbReference type="SAM" id="MobiDB-lite"/>
    </source>
</evidence>
<evidence type="ECO:0000313" key="2">
    <source>
        <dbReference type="EMBL" id="QGG46404.1"/>
    </source>
</evidence>